<feature type="transmembrane region" description="Helical" evidence="7">
    <location>
        <begin position="173"/>
        <end position="197"/>
    </location>
</feature>
<feature type="transmembrane region" description="Helical" evidence="7">
    <location>
        <begin position="316"/>
        <end position="336"/>
    </location>
</feature>
<evidence type="ECO:0000256" key="2">
    <source>
        <dbReference type="ARBA" id="ARBA00022475"/>
    </source>
</evidence>
<dbReference type="PANTHER" id="PTHR33362:SF5">
    <property type="entry name" value="C4-DICARBOXYLATE TRAP TRANSPORTER LARGE PERMEASE PROTEIN DCTM"/>
    <property type="match status" value="1"/>
</dbReference>
<evidence type="ECO:0000256" key="1">
    <source>
        <dbReference type="ARBA" id="ARBA00004429"/>
    </source>
</evidence>
<dbReference type="RefSeq" id="WP_368803893.1">
    <property type="nucleotide sequence ID" value="NZ_JAZHFV010000005.1"/>
</dbReference>
<proteinExistence type="inferred from homology"/>
<feature type="transmembrane region" description="Helical" evidence="7">
    <location>
        <begin position="380"/>
        <end position="399"/>
    </location>
</feature>
<dbReference type="EMBL" id="JAZHFV010000005">
    <property type="protein sequence ID" value="MEX4008920.1"/>
    <property type="molecule type" value="Genomic_DNA"/>
</dbReference>
<evidence type="ECO:0000259" key="8">
    <source>
        <dbReference type="Pfam" id="PF06808"/>
    </source>
</evidence>
<evidence type="ECO:0000256" key="5">
    <source>
        <dbReference type="ARBA" id="ARBA00022989"/>
    </source>
</evidence>
<gene>
    <name evidence="9" type="ORF">V1479_16545</name>
</gene>
<sequence>MVSVAVGMTLLLFVLLLAGMPVAFTMLTTGALGLYLTGGIYPLIGVIKTAPYEHVTSYTLSTLPMFVLMAEFLTAGRFTRDLFAASHKWLGHMRGGIAYAAVAGGVMLSAVSGSSTAAAGTLAAAAHPEMRRYGYNDSFSTGALAVIGTLAIMIPPSIGLVLFGVFTETSVGALLMAGLLPGALTAASYALTIAFIVRRNPDAAPTAAEPVSMRERIFGLKTVWPILLLMGSMIAAIYSGAITPTEVGAVGALAALVIAIVMRRMGWSDFLHALSAATRNSAMILAIIACSAVFGIFLTLTGVTQNLLMAIQAADVPPFVVLLCVLLMLLVLGFFLDQLAILVLTLPLTFPLLAGLGYEPVWLGILFVKAAEIGLITPPMGINVFVVASTTKVTVGKVFRGVWPFVLVELIVLALLIAFPAISLWLPGRM</sequence>
<organism evidence="9 10">
    <name type="scientific">Neoaquamicrobium sediminum</name>
    <dbReference type="NCBI Taxonomy" id="1849104"/>
    <lineage>
        <taxon>Bacteria</taxon>
        <taxon>Pseudomonadati</taxon>
        <taxon>Pseudomonadota</taxon>
        <taxon>Alphaproteobacteria</taxon>
        <taxon>Hyphomicrobiales</taxon>
        <taxon>Phyllobacteriaceae</taxon>
        <taxon>Neoaquamicrobium</taxon>
    </lineage>
</organism>
<dbReference type="PANTHER" id="PTHR33362">
    <property type="entry name" value="SIALIC ACID TRAP TRANSPORTER PERMEASE PROTEIN SIAT-RELATED"/>
    <property type="match status" value="1"/>
</dbReference>
<evidence type="ECO:0000313" key="9">
    <source>
        <dbReference type="EMBL" id="MEX4008920.1"/>
    </source>
</evidence>
<comment type="function">
    <text evidence="7">Part of the tripartite ATP-independent periplasmic (TRAP) transport system.</text>
</comment>
<feature type="transmembrane region" description="Helical" evidence="7">
    <location>
        <begin position="282"/>
        <end position="304"/>
    </location>
</feature>
<comment type="subcellular location">
    <subcellularLocation>
        <location evidence="1 7">Cell inner membrane</location>
        <topology evidence="1 7">Multi-pass membrane protein</topology>
    </subcellularLocation>
</comment>
<keyword evidence="3 7" id="KW-0997">Cell inner membrane</keyword>
<evidence type="ECO:0000256" key="4">
    <source>
        <dbReference type="ARBA" id="ARBA00022692"/>
    </source>
</evidence>
<accession>A0ABV3WW74</accession>
<evidence type="ECO:0000256" key="3">
    <source>
        <dbReference type="ARBA" id="ARBA00022519"/>
    </source>
</evidence>
<feature type="domain" description="TRAP C4-dicarboxylate transport system permease DctM subunit" evidence="8">
    <location>
        <begin position="10"/>
        <end position="422"/>
    </location>
</feature>
<feature type="transmembrane region" description="Helical" evidence="7">
    <location>
        <begin position="348"/>
        <end position="368"/>
    </location>
</feature>
<keyword evidence="10" id="KW-1185">Reference proteome</keyword>
<keyword evidence="6 7" id="KW-0472">Membrane</keyword>
<evidence type="ECO:0000313" key="10">
    <source>
        <dbReference type="Proteomes" id="UP001559025"/>
    </source>
</evidence>
<evidence type="ECO:0000256" key="7">
    <source>
        <dbReference type="RuleBase" id="RU369079"/>
    </source>
</evidence>
<protein>
    <recommendedName>
        <fullName evidence="7">TRAP transporter large permease protein</fullName>
    </recommendedName>
</protein>
<comment type="similarity">
    <text evidence="7">Belongs to the TRAP transporter large permease family.</text>
</comment>
<evidence type="ECO:0000256" key="6">
    <source>
        <dbReference type="ARBA" id="ARBA00023136"/>
    </source>
</evidence>
<dbReference type="InterPro" id="IPR010656">
    <property type="entry name" value="DctM"/>
</dbReference>
<feature type="transmembrane region" description="Helical" evidence="7">
    <location>
        <begin position="245"/>
        <end position="262"/>
    </location>
</feature>
<dbReference type="Proteomes" id="UP001559025">
    <property type="component" value="Unassembled WGS sequence"/>
</dbReference>
<keyword evidence="4 7" id="KW-0812">Transmembrane</keyword>
<feature type="transmembrane region" description="Helical" evidence="7">
    <location>
        <begin position="405"/>
        <end position="426"/>
    </location>
</feature>
<dbReference type="InterPro" id="IPR004681">
    <property type="entry name" value="TRAP_DctM"/>
</dbReference>
<keyword evidence="2" id="KW-1003">Cell membrane</keyword>
<dbReference type="PIRSF" id="PIRSF006066">
    <property type="entry name" value="HI0050"/>
    <property type="match status" value="1"/>
</dbReference>
<feature type="transmembrane region" description="Helical" evidence="7">
    <location>
        <begin position="217"/>
        <end position="238"/>
    </location>
</feature>
<dbReference type="NCBIfam" id="TIGR00786">
    <property type="entry name" value="dctM"/>
    <property type="match status" value="1"/>
</dbReference>
<feature type="transmembrane region" description="Helical" evidence="7">
    <location>
        <begin position="97"/>
        <end position="123"/>
    </location>
</feature>
<feature type="transmembrane region" description="Helical" evidence="7">
    <location>
        <begin position="57"/>
        <end position="76"/>
    </location>
</feature>
<name>A0ABV3WW74_9HYPH</name>
<keyword evidence="5 7" id="KW-1133">Transmembrane helix</keyword>
<comment type="subunit">
    <text evidence="7">The complex comprises the extracytoplasmic solute receptor protein and the two transmembrane proteins.</text>
</comment>
<feature type="transmembrane region" description="Helical" evidence="7">
    <location>
        <begin position="143"/>
        <end position="166"/>
    </location>
</feature>
<dbReference type="Pfam" id="PF06808">
    <property type="entry name" value="DctM"/>
    <property type="match status" value="1"/>
</dbReference>
<reference evidence="9 10" key="1">
    <citation type="submission" date="2024-01" db="EMBL/GenBank/DDBJ databases">
        <title>New evidence supports the origin of RcGTA from prophage.</title>
        <authorList>
            <person name="Xu Y."/>
            <person name="Liu B."/>
            <person name="Chen F."/>
        </authorList>
    </citation>
    <scope>NUCLEOTIDE SEQUENCE [LARGE SCALE GENOMIC DNA]</scope>
    <source>
        <strain evidence="9 10">CBW1107-2</strain>
    </source>
</reference>
<comment type="caution">
    <text evidence="9">The sequence shown here is derived from an EMBL/GenBank/DDBJ whole genome shotgun (WGS) entry which is preliminary data.</text>
</comment>
<keyword evidence="7" id="KW-0813">Transport</keyword>